<feature type="region of interest" description="Disordered" evidence="3">
    <location>
        <begin position="185"/>
        <end position="220"/>
    </location>
</feature>
<proteinExistence type="inferred from homology"/>
<dbReference type="EMBL" id="GG666603">
    <property type="protein sequence ID" value="EEN50098.1"/>
    <property type="molecule type" value="Genomic_DNA"/>
</dbReference>
<keyword evidence="2" id="KW-0805">Transcription regulation</keyword>
<dbReference type="InParanoid" id="C3ZB61"/>
<reference evidence="4" key="1">
    <citation type="journal article" date="2008" name="Nature">
        <title>The amphioxus genome and the evolution of the chordate karyotype.</title>
        <authorList>
            <consortium name="US DOE Joint Genome Institute (JGI-PGF)"/>
            <person name="Putnam N.H."/>
            <person name="Butts T."/>
            <person name="Ferrier D.E.K."/>
            <person name="Furlong R.F."/>
            <person name="Hellsten U."/>
            <person name="Kawashima T."/>
            <person name="Robinson-Rechavi M."/>
            <person name="Shoguchi E."/>
            <person name="Terry A."/>
            <person name="Yu J.-K."/>
            <person name="Benito-Gutierrez E.L."/>
            <person name="Dubchak I."/>
            <person name="Garcia-Fernandez J."/>
            <person name="Gibson-Brown J.J."/>
            <person name="Grigoriev I.V."/>
            <person name="Horton A.C."/>
            <person name="de Jong P.J."/>
            <person name="Jurka J."/>
            <person name="Kapitonov V.V."/>
            <person name="Kohara Y."/>
            <person name="Kuroki Y."/>
            <person name="Lindquist E."/>
            <person name="Lucas S."/>
            <person name="Osoegawa K."/>
            <person name="Pennacchio L.A."/>
            <person name="Salamov A.A."/>
            <person name="Satou Y."/>
            <person name="Sauka-Spengler T."/>
            <person name="Schmutz J."/>
            <person name="Shin-I T."/>
            <person name="Toyoda A."/>
            <person name="Bronner-Fraser M."/>
            <person name="Fujiyama A."/>
            <person name="Holland L.Z."/>
            <person name="Holland P.W.H."/>
            <person name="Satoh N."/>
            <person name="Rokhsar D.S."/>
        </authorList>
    </citation>
    <scope>NUCLEOTIDE SEQUENCE [LARGE SCALE GENOMIC DNA]</scope>
    <source>
        <strain evidence="4">S238N-H82</strain>
        <tissue evidence="4">Testes</tissue>
    </source>
</reference>
<dbReference type="SMART" id="SM00028">
    <property type="entry name" value="TPR"/>
    <property type="match status" value="5"/>
</dbReference>
<dbReference type="InterPro" id="IPR019734">
    <property type="entry name" value="TPR_rpt"/>
</dbReference>
<keyword evidence="2" id="KW-0810">Translation regulation</keyword>
<name>C3ZB61_BRAFL</name>
<dbReference type="GO" id="GO:0005737">
    <property type="term" value="C:cytoplasm"/>
    <property type="evidence" value="ECO:0007669"/>
    <property type="project" value="UniProtKB-SubCell"/>
</dbReference>
<dbReference type="GO" id="GO:0030014">
    <property type="term" value="C:CCR4-NOT complex"/>
    <property type="evidence" value="ECO:0007669"/>
    <property type="project" value="UniProtKB-UniRule"/>
</dbReference>
<keyword evidence="2" id="KW-0963">Cytoplasm</keyword>
<evidence type="ECO:0000256" key="2">
    <source>
        <dbReference type="RuleBase" id="RU367083"/>
    </source>
</evidence>
<dbReference type="eggNOG" id="KOG2471">
    <property type="taxonomic scope" value="Eukaryota"/>
</dbReference>
<feature type="compositionally biased region" description="Polar residues" evidence="3">
    <location>
        <begin position="750"/>
        <end position="759"/>
    </location>
</feature>
<dbReference type="PANTHER" id="PTHR12979:SF5">
    <property type="entry name" value="CCR4-NOT TRANSCRIPTION COMPLEX SUBUNIT 10"/>
    <property type="match status" value="1"/>
</dbReference>
<protein>
    <recommendedName>
        <fullName evidence="2">CCR4-NOT transcription complex subunit 10</fullName>
    </recommendedName>
</protein>
<comment type="subcellular location">
    <subcellularLocation>
        <location evidence="2">Cytoplasm</location>
    </subcellularLocation>
    <subcellularLocation>
        <location evidence="2">Nucleus</location>
    </subcellularLocation>
</comment>
<dbReference type="InterPro" id="IPR039740">
    <property type="entry name" value="CNOT10"/>
</dbReference>
<evidence type="ECO:0000256" key="3">
    <source>
        <dbReference type="SAM" id="MobiDB-lite"/>
    </source>
</evidence>
<sequence>MAESSDKPEEAAEATETVPSVAVITDEERELAGKALLQFESGKYDAALNTISRLEETRQNDHKVLHNRAVVEFHKSNCTKTDEFRQRLQTVCSQLSIKVNDLDGLEDVDNGVLYYNQAVVRFHTRQFQEAANILEKLFQFIEPLEETLARKIYMVLIDLYLLTYQAEKALHMVSYFDKMLFDPPSAGKSKEGAQDKDKDKEKDKTPESGATPAAAKETAIETVSPNEEFRPLLHQYKARCCLLAKSIKACKREIKAVINTQGMTSTTIFLKANFEYLRHNYRKAVKLLSSIPDAPRMMELGEWIPLLSSIPDAPRMMELGEWIPVMFYNNLGCIHFYMKKYNLGAFYFKKAMQENDNRAQQLPKRESGQILSGRPLHTLATNKHYELLYNAGIQLLHAGRPLAAFDCLIESVQVYHSNPRLWLRIAECCIAANKETPEEESRGIPSKKQMSSQGVVGSGFHRKLVVMSPSQKGNKFTGPSGQSSAIPVANLEFAAICLKNAAMLLPEEAGTKDAGSAGHAGTGVQLGGHSLDSGDMFDGSLPGDSGCVAAPPGFPLKPLQAASLRCSVLACSAYVALGLGDNVTALHHAQNLLTQPSLSGSLKFLGHLYAAEALISLDQVSEAIQHLNPDNISDVSVSLPGTVDTTAEKGKGSDEGEERESQAVHSQNYPHSLQSAKATLMFNLASAHCLRSEFEKAKKCLHQAASLIPPNEIPPQAIMLGVYLELQSGNTKLALQIIKKNQLIPLLKGSDSNAPLPASNTPPTPLTRAKQKPRK</sequence>
<dbReference type="InterPro" id="IPR011990">
    <property type="entry name" value="TPR-like_helical_dom_sf"/>
</dbReference>
<keyword evidence="2" id="KW-0539">Nucleus</keyword>
<feature type="compositionally biased region" description="Basic and acidic residues" evidence="3">
    <location>
        <begin position="188"/>
        <end position="206"/>
    </location>
</feature>
<comment type="function">
    <text evidence="2">Component of the CCR4-NOT complex which is one of the major cellular mRNA deadenylases and is linked to various cellular processes including bulk mRNA degradation, miRNA-mediated repression, translational repression during translational initiation and general transcription regulation.</text>
</comment>
<gene>
    <name evidence="4" type="ORF">BRAFLDRAFT_118793</name>
</gene>
<evidence type="ECO:0000256" key="1">
    <source>
        <dbReference type="ARBA" id="ARBA00010080"/>
    </source>
</evidence>
<comment type="similarity">
    <text evidence="1 2">Belongs to the CNOT10 family.</text>
</comment>
<dbReference type="Gene3D" id="1.25.40.10">
    <property type="entry name" value="Tetratricopeptide repeat domain"/>
    <property type="match status" value="2"/>
</dbReference>
<dbReference type="GO" id="GO:0005634">
    <property type="term" value="C:nucleus"/>
    <property type="evidence" value="ECO:0007669"/>
    <property type="project" value="UniProtKB-SubCell"/>
</dbReference>
<dbReference type="GO" id="GO:0006417">
    <property type="term" value="P:regulation of translation"/>
    <property type="evidence" value="ECO:0007669"/>
    <property type="project" value="UniProtKB-KW"/>
</dbReference>
<dbReference type="PANTHER" id="PTHR12979">
    <property type="entry name" value="CCR4-NOT TRANSCRIPTION COMPLEX SUBUNIT 10"/>
    <property type="match status" value="1"/>
</dbReference>
<dbReference type="STRING" id="7739.C3ZB61"/>
<dbReference type="FunCoup" id="C3ZB61">
    <property type="interactions" value="788"/>
</dbReference>
<keyword evidence="2" id="KW-0804">Transcription</keyword>
<accession>C3ZB61</accession>
<keyword evidence="2" id="KW-0943">RNA-mediated gene silencing</keyword>
<dbReference type="AlphaFoldDB" id="C3ZB61"/>
<evidence type="ECO:0000313" key="4">
    <source>
        <dbReference type="EMBL" id="EEN50098.1"/>
    </source>
</evidence>
<feature type="region of interest" description="Disordered" evidence="3">
    <location>
        <begin position="750"/>
        <end position="775"/>
    </location>
</feature>
<dbReference type="GO" id="GO:0031047">
    <property type="term" value="P:regulatory ncRNA-mediated gene silencing"/>
    <property type="evidence" value="ECO:0007669"/>
    <property type="project" value="UniProtKB-UniRule"/>
</dbReference>
<feature type="compositionally biased region" description="Basic and acidic residues" evidence="3">
    <location>
        <begin position="646"/>
        <end position="662"/>
    </location>
</feature>
<feature type="region of interest" description="Disordered" evidence="3">
    <location>
        <begin position="635"/>
        <end position="670"/>
    </location>
</feature>
<organism>
    <name type="scientific">Branchiostoma floridae</name>
    <name type="common">Florida lancelet</name>
    <name type="synonym">Amphioxus</name>
    <dbReference type="NCBI Taxonomy" id="7739"/>
    <lineage>
        <taxon>Eukaryota</taxon>
        <taxon>Metazoa</taxon>
        <taxon>Chordata</taxon>
        <taxon>Cephalochordata</taxon>
        <taxon>Leptocardii</taxon>
        <taxon>Amphioxiformes</taxon>
        <taxon>Branchiostomatidae</taxon>
        <taxon>Branchiostoma</taxon>
    </lineage>
</organism>
<dbReference type="SUPFAM" id="SSF48452">
    <property type="entry name" value="TPR-like"/>
    <property type="match status" value="2"/>
</dbReference>